<dbReference type="GO" id="GO:0006633">
    <property type="term" value="P:fatty acid biosynthetic process"/>
    <property type="evidence" value="ECO:0007669"/>
    <property type="project" value="TreeGrafter"/>
</dbReference>
<dbReference type="GO" id="GO:0003878">
    <property type="term" value="F:ATP citrate synthase activity"/>
    <property type="evidence" value="ECO:0007669"/>
    <property type="project" value="TreeGrafter"/>
</dbReference>
<name>A0A9W8IRL3_9AGAR</name>
<dbReference type="EMBL" id="JANBPK010001656">
    <property type="protein sequence ID" value="KAJ2921182.1"/>
    <property type="molecule type" value="Genomic_DNA"/>
</dbReference>
<dbReference type="GO" id="GO:0005829">
    <property type="term" value="C:cytosol"/>
    <property type="evidence" value="ECO:0007669"/>
    <property type="project" value="TreeGrafter"/>
</dbReference>
<dbReference type="Gene3D" id="3.40.50.261">
    <property type="entry name" value="Succinyl-CoA synthetase domains"/>
    <property type="match status" value="1"/>
</dbReference>
<evidence type="ECO:0000313" key="2">
    <source>
        <dbReference type="Proteomes" id="UP001140091"/>
    </source>
</evidence>
<evidence type="ECO:0000313" key="1">
    <source>
        <dbReference type="EMBL" id="KAJ2921182.1"/>
    </source>
</evidence>
<comment type="caution">
    <text evidence="1">The sequence shown here is derived from an EMBL/GenBank/DDBJ whole genome shotgun (WGS) entry which is preliminary data.</text>
</comment>
<protein>
    <submittedName>
        <fullName evidence="1">Uncharacterized protein</fullName>
    </submittedName>
</protein>
<organism evidence="1 2">
    <name type="scientific">Candolleomyces eurysporus</name>
    <dbReference type="NCBI Taxonomy" id="2828524"/>
    <lineage>
        <taxon>Eukaryota</taxon>
        <taxon>Fungi</taxon>
        <taxon>Dikarya</taxon>
        <taxon>Basidiomycota</taxon>
        <taxon>Agaricomycotina</taxon>
        <taxon>Agaricomycetes</taxon>
        <taxon>Agaricomycetidae</taxon>
        <taxon>Agaricales</taxon>
        <taxon>Agaricineae</taxon>
        <taxon>Psathyrellaceae</taxon>
        <taxon>Candolleomyces</taxon>
    </lineage>
</organism>
<reference evidence="1" key="1">
    <citation type="submission" date="2022-06" db="EMBL/GenBank/DDBJ databases">
        <title>Genome Sequence of Candolleomyces eurysporus.</title>
        <authorList>
            <person name="Buettner E."/>
        </authorList>
    </citation>
    <scope>NUCLEOTIDE SEQUENCE</scope>
    <source>
        <strain evidence="1">VTCC 930004</strain>
    </source>
</reference>
<dbReference type="PANTHER" id="PTHR23118:SF42">
    <property type="entry name" value="ATP-CITRATE SYNTHASE"/>
    <property type="match status" value="1"/>
</dbReference>
<accession>A0A9W8IRL3</accession>
<dbReference type="PANTHER" id="PTHR23118">
    <property type="entry name" value="ATP-CITRATE SYNTHASE"/>
    <property type="match status" value="1"/>
</dbReference>
<dbReference type="OrthoDB" id="3261737at2759"/>
<dbReference type="SUPFAM" id="SSF52210">
    <property type="entry name" value="Succinyl-CoA synthetase domains"/>
    <property type="match status" value="1"/>
</dbReference>
<keyword evidence="2" id="KW-1185">Reference proteome</keyword>
<dbReference type="InterPro" id="IPR002020">
    <property type="entry name" value="Citrate_synthase"/>
</dbReference>
<proteinExistence type="predicted"/>
<dbReference type="Proteomes" id="UP001140091">
    <property type="component" value="Unassembled WGS sequence"/>
</dbReference>
<dbReference type="GO" id="GO:0006085">
    <property type="term" value="P:acetyl-CoA biosynthetic process"/>
    <property type="evidence" value="ECO:0007669"/>
    <property type="project" value="TreeGrafter"/>
</dbReference>
<gene>
    <name evidence="1" type="ORF">H1R20_g15912</name>
</gene>
<dbReference type="AlphaFoldDB" id="A0A9W8IRL3"/>
<sequence length="192" mass="21418">MFTTEVQFGHAGSMANSDLETADAKNRVMRDAGFVVPGTCESLVQADALFPRRLSPRSSNRPRPANVVKNSLVLSLCWFKWLFLLATKFVKMALTSDPYPLSSISHKIKSFNSPGLHVKLVMEYMPGHSLLNYALTIKKVACFVNLLWDSGAFNPVEVEEYTMIGTLNGLFILERSIWFIGFVPLSMDQHGA</sequence>
<dbReference type="InterPro" id="IPR016102">
    <property type="entry name" value="Succinyl-CoA_synth-like"/>
</dbReference>
<feature type="non-terminal residue" evidence="1">
    <location>
        <position position="192"/>
    </location>
</feature>